<feature type="signal peptide" evidence="1">
    <location>
        <begin position="1"/>
        <end position="29"/>
    </location>
</feature>
<feature type="chain" id="PRO_5004888409" evidence="1">
    <location>
        <begin position="30"/>
        <end position="224"/>
    </location>
</feature>
<gene>
    <name evidence="2" type="ORF">COCCADRAFT_37200</name>
</gene>
<reference evidence="2 3" key="1">
    <citation type="journal article" date="2013" name="PLoS Genet.">
        <title>Comparative genome structure, secondary metabolite, and effector coding capacity across Cochliobolus pathogens.</title>
        <authorList>
            <person name="Condon B.J."/>
            <person name="Leng Y."/>
            <person name="Wu D."/>
            <person name="Bushley K.E."/>
            <person name="Ohm R.A."/>
            <person name="Otillar R."/>
            <person name="Martin J."/>
            <person name="Schackwitz W."/>
            <person name="Grimwood J."/>
            <person name="MohdZainudin N."/>
            <person name="Xue C."/>
            <person name="Wang R."/>
            <person name="Manning V.A."/>
            <person name="Dhillon B."/>
            <person name="Tu Z.J."/>
            <person name="Steffenson B.J."/>
            <person name="Salamov A."/>
            <person name="Sun H."/>
            <person name="Lowry S."/>
            <person name="LaButti K."/>
            <person name="Han J."/>
            <person name="Copeland A."/>
            <person name="Lindquist E."/>
            <person name="Barry K."/>
            <person name="Schmutz J."/>
            <person name="Baker S.E."/>
            <person name="Ciuffetti L.M."/>
            <person name="Grigoriev I.V."/>
            <person name="Zhong S."/>
            <person name="Turgeon B.G."/>
        </authorList>
    </citation>
    <scope>NUCLEOTIDE SEQUENCE [LARGE SCALE GENOMIC DNA]</scope>
    <source>
        <strain evidence="2 3">26-R-13</strain>
    </source>
</reference>
<evidence type="ECO:0000313" key="2">
    <source>
        <dbReference type="EMBL" id="EUC32927.1"/>
    </source>
</evidence>
<accession>W6XZK1</accession>
<dbReference type="KEGG" id="bze:COCCADRAFT_37200"/>
<evidence type="ECO:0000313" key="3">
    <source>
        <dbReference type="Proteomes" id="UP000053841"/>
    </source>
</evidence>
<sequence length="224" mass="23916">MCRGDVSKPWPPTCWGALALPLFKRVCTCAVPYHCSLCWGSDKGNPQFVMAIIPATAPIFTALGSANRSSVSRSSPTGQQVYPPIHCGLQRGIFALPHSPFYLLNASPRSTSEVAANAPAATLFAFLSLCVASAAAKRSVRCFSFPTTSHAARNAVCPGSGSLQADLRPGANFRSIHPPEFFCVPSAMPMQHKAYNGTYDMPVPHFAHGTMCRFIRALDATPSA</sequence>
<name>W6XZK1_COCC2</name>
<proteinExistence type="predicted"/>
<keyword evidence="1" id="KW-0732">Signal</keyword>
<dbReference type="OrthoDB" id="3687855at2759"/>
<dbReference type="RefSeq" id="XP_007712774.1">
    <property type="nucleotide sequence ID" value="XM_007714584.1"/>
</dbReference>
<keyword evidence="3" id="KW-1185">Reference proteome</keyword>
<evidence type="ECO:0000256" key="1">
    <source>
        <dbReference type="SAM" id="SignalP"/>
    </source>
</evidence>
<protein>
    <submittedName>
        <fullName evidence="2">Uncharacterized protein</fullName>
    </submittedName>
</protein>
<dbReference type="GeneID" id="19148464"/>
<dbReference type="EMBL" id="KI964621">
    <property type="protein sequence ID" value="EUC32927.1"/>
    <property type="molecule type" value="Genomic_DNA"/>
</dbReference>
<dbReference type="Proteomes" id="UP000053841">
    <property type="component" value="Unassembled WGS sequence"/>
</dbReference>
<dbReference type="AlphaFoldDB" id="W6XZK1"/>
<dbReference type="HOGENOM" id="CLU_1348798_0_0_1"/>
<organism evidence="2 3">
    <name type="scientific">Cochliobolus carbonum (strain 26-R-13)</name>
    <name type="common">Maize leaf spot fungus</name>
    <name type="synonym">Bipolaris zeicola</name>
    <dbReference type="NCBI Taxonomy" id="930089"/>
    <lineage>
        <taxon>Eukaryota</taxon>
        <taxon>Fungi</taxon>
        <taxon>Dikarya</taxon>
        <taxon>Ascomycota</taxon>
        <taxon>Pezizomycotina</taxon>
        <taxon>Dothideomycetes</taxon>
        <taxon>Pleosporomycetidae</taxon>
        <taxon>Pleosporales</taxon>
        <taxon>Pleosporineae</taxon>
        <taxon>Pleosporaceae</taxon>
        <taxon>Bipolaris</taxon>
    </lineage>
</organism>